<dbReference type="EMBL" id="CAJNXB010000542">
    <property type="protein sequence ID" value="CAF3065633.1"/>
    <property type="molecule type" value="Genomic_DNA"/>
</dbReference>
<dbReference type="AlphaFoldDB" id="A0A818GYT5"/>
<evidence type="ECO:0000313" key="3">
    <source>
        <dbReference type="EMBL" id="CAF3342099.1"/>
    </source>
</evidence>
<dbReference type="Proteomes" id="UP000663872">
    <property type="component" value="Unassembled WGS sequence"/>
</dbReference>
<dbReference type="EMBL" id="CAJOBQ010001234">
    <property type="protein sequence ID" value="CAF4468946.1"/>
    <property type="molecule type" value="Genomic_DNA"/>
</dbReference>
<reference evidence="4" key="1">
    <citation type="submission" date="2021-02" db="EMBL/GenBank/DDBJ databases">
        <authorList>
            <person name="Nowell W R."/>
        </authorList>
    </citation>
    <scope>NUCLEOTIDE SEQUENCE</scope>
</reference>
<evidence type="ECO:0000313" key="4">
    <source>
        <dbReference type="EMBL" id="CAF3499675.1"/>
    </source>
</evidence>
<dbReference type="Proteomes" id="UP000663848">
    <property type="component" value="Unassembled WGS sequence"/>
</dbReference>
<dbReference type="Proteomes" id="UP000663869">
    <property type="component" value="Unassembled WGS sequence"/>
</dbReference>
<evidence type="ECO:0000313" key="10">
    <source>
        <dbReference type="Proteomes" id="UP000663869"/>
    </source>
</evidence>
<protein>
    <submittedName>
        <fullName evidence="4">Uncharacterized protein</fullName>
    </submittedName>
</protein>
<organism evidence="4 10">
    <name type="scientific">Rotaria socialis</name>
    <dbReference type="NCBI Taxonomy" id="392032"/>
    <lineage>
        <taxon>Eukaryota</taxon>
        <taxon>Metazoa</taxon>
        <taxon>Spiralia</taxon>
        <taxon>Gnathifera</taxon>
        <taxon>Rotifera</taxon>
        <taxon>Eurotatoria</taxon>
        <taxon>Bdelloidea</taxon>
        <taxon>Philodinida</taxon>
        <taxon>Philodinidae</taxon>
        <taxon>Rotaria</taxon>
    </lineage>
</organism>
<comment type="caution">
    <text evidence="4">The sequence shown here is derived from an EMBL/GenBank/DDBJ whole genome shotgun (WGS) entry which is preliminary data.</text>
</comment>
<gene>
    <name evidence="4" type="ORF">FME351_LOCUS16700</name>
    <name evidence="2" type="ORF">GRG538_LOCUS3892</name>
    <name evidence="6" type="ORF">HFQ381_LOCUS7758</name>
    <name evidence="5" type="ORF">KIK155_LOCUS20939</name>
    <name evidence="3" type="ORF">LUA448_LOCUS12239</name>
    <name evidence="8" type="ORF">QYT958_LOCUS12635</name>
    <name evidence="1" type="ORF">TIS948_LOCUS4801</name>
    <name evidence="9" type="ORF">TOA249_LOCUS22601</name>
    <name evidence="7" type="ORF">TSG867_LOCUS18476</name>
</gene>
<proteinExistence type="predicted"/>
<dbReference type="Proteomes" id="UP000663833">
    <property type="component" value="Unassembled WGS sequence"/>
</dbReference>
<dbReference type="Proteomes" id="UP000663851">
    <property type="component" value="Unassembled WGS sequence"/>
</dbReference>
<accession>A0A818GYT5</accession>
<name>A0A818GYT5_9BILA</name>
<dbReference type="EMBL" id="CAJOBS010002071">
    <property type="protein sequence ID" value="CAF4788690.1"/>
    <property type="molecule type" value="Genomic_DNA"/>
</dbReference>
<evidence type="ECO:0000313" key="2">
    <source>
        <dbReference type="EMBL" id="CAF3333504.1"/>
    </source>
</evidence>
<dbReference type="Proteomes" id="UP000663838">
    <property type="component" value="Unassembled WGS sequence"/>
</dbReference>
<dbReference type="EMBL" id="CAJOBR010001556">
    <property type="protein sequence ID" value="CAF4617494.1"/>
    <property type="molecule type" value="Genomic_DNA"/>
</dbReference>
<evidence type="ECO:0000313" key="5">
    <source>
        <dbReference type="EMBL" id="CAF3601122.1"/>
    </source>
</evidence>
<dbReference type="EMBL" id="CAJNYT010000140">
    <property type="protein sequence ID" value="CAF3333504.1"/>
    <property type="molecule type" value="Genomic_DNA"/>
</dbReference>
<evidence type="ECO:0000313" key="8">
    <source>
        <dbReference type="EMBL" id="CAF4617494.1"/>
    </source>
</evidence>
<evidence type="ECO:0000313" key="9">
    <source>
        <dbReference type="EMBL" id="CAF4788690.1"/>
    </source>
</evidence>
<dbReference type="Proteomes" id="UP000663865">
    <property type="component" value="Unassembled WGS sequence"/>
</dbReference>
<dbReference type="EMBL" id="CAJOBO010000375">
    <property type="protein sequence ID" value="CAF4205949.1"/>
    <property type="molecule type" value="Genomic_DNA"/>
</dbReference>
<evidence type="ECO:0000313" key="7">
    <source>
        <dbReference type="EMBL" id="CAF4468946.1"/>
    </source>
</evidence>
<sequence>MSMRIKRLNGNIGTDLKYNISKLINPESILTDDSDYVIIWLDKSVNNDQSDDQYSYHQLGHVTNSIAVFTDENKCFDFINKFRPNEKQIFLIVSGSLGKDFVPIVNDVSYINSIYVFCAIKSRHEIWTKNYNKIKVVSDDIDDLCKYLKTDKEKYQLNQIKTHPFLKPSSKKFVLPYEFNVTVGLSKNRYDSDQPNDDIQISTESAEIPFGIEENSSLKNHIETQGQVESSQTVTPYTHRNQQMEFSDTGIWPHLLVIANTPNQLSNHLNSVLGITQNSQSIDNCLQHIHSHQEDPHFVVLSDSIDIAHISRLIPLVSKLYIYCPNMRAEEYRAWIEAYSNIVSILQQISTITRLIMWDLSISIIEIGNSYENQSQNNLAQTRFRYAYHLQIMIREDLNNRIETIGGTEQ</sequence>
<dbReference type="EMBL" id="CAJNYV010003700">
    <property type="protein sequence ID" value="CAF3601122.1"/>
    <property type="molecule type" value="Genomic_DNA"/>
</dbReference>
<dbReference type="EMBL" id="CAJNYU010002050">
    <property type="protein sequence ID" value="CAF3499675.1"/>
    <property type="molecule type" value="Genomic_DNA"/>
</dbReference>
<dbReference type="Proteomes" id="UP000663825">
    <property type="component" value="Unassembled WGS sequence"/>
</dbReference>
<evidence type="ECO:0000313" key="6">
    <source>
        <dbReference type="EMBL" id="CAF4205949.1"/>
    </source>
</evidence>
<dbReference type="Proteomes" id="UP000663862">
    <property type="component" value="Unassembled WGS sequence"/>
</dbReference>
<dbReference type="EMBL" id="CAJNYD010001512">
    <property type="protein sequence ID" value="CAF3342099.1"/>
    <property type="molecule type" value="Genomic_DNA"/>
</dbReference>
<dbReference type="OrthoDB" id="10010901at2759"/>
<evidence type="ECO:0000313" key="1">
    <source>
        <dbReference type="EMBL" id="CAF3065633.1"/>
    </source>
</evidence>